<dbReference type="Gene3D" id="3.30.1490.40">
    <property type="match status" value="1"/>
</dbReference>
<sequence>MAKRKVTFEDPEWGEEEEEEEEEEQPRPQPPRKRAAVAVGGPGSRFSGKPSLDSDEEDEEDEEDEGCGKYNLLAPHDVEGQEAGPAGEGEGEGQVPLTPFNLEEELAEGSFDPHGNYRPRGGAQPPDPWLEAIDWRQIKPRPRQHDVTAASSSSPPKSPSPPPLPLLLRGVLDLLRPGETWEHGGDPKLYGPFSSAQMQEWAAQGYFRGGARCRRVHPQGPFYDCARIDFQLYT</sequence>
<dbReference type="PANTHER" id="PTHR13138">
    <property type="entry name" value="PROTEIN LIN1"/>
    <property type="match status" value="1"/>
</dbReference>
<dbReference type="Pfam" id="PF02213">
    <property type="entry name" value="GYF"/>
    <property type="match status" value="1"/>
</dbReference>
<dbReference type="SMART" id="SM00444">
    <property type="entry name" value="GYF"/>
    <property type="match status" value="1"/>
</dbReference>
<dbReference type="PROSITE" id="PS50829">
    <property type="entry name" value="GYF"/>
    <property type="match status" value="1"/>
</dbReference>
<organism evidence="3 4">
    <name type="scientific">Grus japonensis</name>
    <name type="common">Japanese crane</name>
    <name type="synonym">Red-crowned crane</name>
    <dbReference type="NCBI Taxonomy" id="30415"/>
    <lineage>
        <taxon>Eukaryota</taxon>
        <taxon>Metazoa</taxon>
        <taxon>Chordata</taxon>
        <taxon>Craniata</taxon>
        <taxon>Vertebrata</taxon>
        <taxon>Euteleostomi</taxon>
        <taxon>Archelosauria</taxon>
        <taxon>Archosauria</taxon>
        <taxon>Dinosauria</taxon>
        <taxon>Saurischia</taxon>
        <taxon>Theropoda</taxon>
        <taxon>Coelurosauria</taxon>
        <taxon>Aves</taxon>
        <taxon>Neognathae</taxon>
        <taxon>Neoaves</taxon>
        <taxon>Gruiformes</taxon>
        <taxon>Gruidae</taxon>
        <taxon>Grus</taxon>
    </lineage>
</organism>
<dbReference type="InterPro" id="IPR039905">
    <property type="entry name" value="CD2BP2/Lin1"/>
</dbReference>
<evidence type="ECO:0000256" key="1">
    <source>
        <dbReference type="SAM" id="MobiDB-lite"/>
    </source>
</evidence>
<evidence type="ECO:0000313" key="3">
    <source>
        <dbReference type="EMBL" id="GAB0202419.1"/>
    </source>
</evidence>
<dbReference type="SUPFAM" id="SSF55277">
    <property type="entry name" value="GYF domain"/>
    <property type="match status" value="1"/>
</dbReference>
<evidence type="ECO:0000259" key="2">
    <source>
        <dbReference type="PROSITE" id="PS50829"/>
    </source>
</evidence>
<protein>
    <submittedName>
        <fullName evidence="3">CD2 antigen cytoplasmic tail-binding protein 2</fullName>
    </submittedName>
</protein>
<gene>
    <name evidence="3" type="ORF">GRJ2_002707500</name>
</gene>
<dbReference type="InterPro" id="IPR035445">
    <property type="entry name" value="GYF-like_dom_sf"/>
</dbReference>
<evidence type="ECO:0000313" key="4">
    <source>
        <dbReference type="Proteomes" id="UP001623348"/>
    </source>
</evidence>
<feature type="compositionally biased region" description="Acidic residues" evidence="1">
    <location>
        <begin position="53"/>
        <end position="65"/>
    </location>
</feature>
<feature type="compositionally biased region" description="Pro residues" evidence="1">
    <location>
        <begin position="156"/>
        <end position="165"/>
    </location>
</feature>
<dbReference type="AlphaFoldDB" id="A0ABC9XYP4"/>
<dbReference type="Proteomes" id="UP001623348">
    <property type="component" value="Unassembled WGS sequence"/>
</dbReference>
<proteinExistence type="predicted"/>
<dbReference type="PANTHER" id="PTHR13138:SF3">
    <property type="entry name" value="CD2 ANTIGEN CYTOPLASMIC TAIL-BINDING PROTEIN 2"/>
    <property type="match status" value="1"/>
</dbReference>
<reference evidence="3 4" key="1">
    <citation type="submission" date="2024-06" db="EMBL/GenBank/DDBJ databases">
        <title>The draft genome of Grus japonensis, version 3.</title>
        <authorList>
            <person name="Nabeshima K."/>
            <person name="Suzuki S."/>
            <person name="Onuma M."/>
        </authorList>
    </citation>
    <scope>NUCLEOTIDE SEQUENCE [LARGE SCALE GENOMIC DNA]</scope>
    <source>
        <strain evidence="3 4">451A</strain>
    </source>
</reference>
<name>A0ABC9XYP4_GRUJA</name>
<dbReference type="InterPro" id="IPR003169">
    <property type="entry name" value="GYF"/>
</dbReference>
<accession>A0ABC9XYP4</accession>
<feature type="region of interest" description="Disordered" evidence="1">
    <location>
        <begin position="1"/>
        <end position="165"/>
    </location>
</feature>
<feature type="compositionally biased region" description="Acidic residues" evidence="1">
    <location>
        <begin position="9"/>
        <end position="24"/>
    </location>
</feature>
<keyword evidence="4" id="KW-1185">Reference proteome</keyword>
<dbReference type="EMBL" id="BAAFJT010000039">
    <property type="protein sequence ID" value="GAB0202419.1"/>
    <property type="molecule type" value="Genomic_DNA"/>
</dbReference>
<comment type="caution">
    <text evidence="3">The sequence shown here is derived from an EMBL/GenBank/DDBJ whole genome shotgun (WGS) entry which is preliminary data.</text>
</comment>
<feature type="domain" description="GYF" evidence="2">
    <location>
        <begin position="178"/>
        <end position="234"/>
    </location>
</feature>